<proteinExistence type="predicted"/>
<protein>
    <submittedName>
        <fullName evidence="3">Uncharacterized protein</fullName>
    </submittedName>
</protein>
<sequence>MLSSSAVYFYSYLVSSALNILALFVFGFWLANAFYGFLVSLNLILTTLGQGLILVFFLRKRTSKAQHTKAAFSNNSETSFTAQSTAHPPIAAGLNKLLEDYPQYAFVGNIADAWIADLKTPLPIFSFSPKTLLILLLAVGIPGIILLGTAATLHAFHLLNSSLIRMSPKTRALHKKLVRGLALQVFTPIFSMAVPGVIAVFTVITDSFPQQWFINASTLLLSLHGGFGSLSIILFTESYRQHTRNCLKIVARFKSSTIVHTIPSIIINQPTR</sequence>
<keyword evidence="1" id="KW-1133">Transmembrane helix</keyword>
<evidence type="ECO:0000313" key="3">
    <source>
        <dbReference type="WBParaSite" id="MBELARI_LOCUS18227"/>
    </source>
</evidence>
<keyword evidence="1" id="KW-0812">Transmembrane</keyword>
<dbReference type="AlphaFoldDB" id="A0AAF3EVM0"/>
<dbReference type="Proteomes" id="UP000887575">
    <property type="component" value="Unassembled WGS sequence"/>
</dbReference>
<feature type="transmembrane region" description="Helical" evidence="1">
    <location>
        <begin position="6"/>
        <end position="30"/>
    </location>
</feature>
<keyword evidence="2" id="KW-1185">Reference proteome</keyword>
<dbReference type="Pfam" id="PF10318">
    <property type="entry name" value="7TM_GPCR_Srh"/>
    <property type="match status" value="1"/>
</dbReference>
<keyword evidence="1" id="KW-0472">Membrane</keyword>
<dbReference type="WBParaSite" id="MBELARI_LOCUS18227">
    <property type="protein sequence ID" value="MBELARI_LOCUS18227"/>
    <property type="gene ID" value="MBELARI_LOCUS18227"/>
</dbReference>
<reference evidence="3" key="1">
    <citation type="submission" date="2024-02" db="UniProtKB">
        <authorList>
            <consortium name="WormBaseParasite"/>
        </authorList>
    </citation>
    <scope>IDENTIFICATION</scope>
</reference>
<dbReference type="InterPro" id="IPR053220">
    <property type="entry name" value="Nematode_rcpt-like_serp_H"/>
</dbReference>
<name>A0AAF3EVM0_9BILA</name>
<feature type="transmembrane region" description="Helical" evidence="1">
    <location>
        <begin position="132"/>
        <end position="159"/>
    </location>
</feature>
<feature type="transmembrane region" description="Helical" evidence="1">
    <location>
        <begin position="216"/>
        <end position="235"/>
    </location>
</feature>
<evidence type="ECO:0000256" key="1">
    <source>
        <dbReference type="SAM" id="Phobius"/>
    </source>
</evidence>
<feature type="transmembrane region" description="Helical" evidence="1">
    <location>
        <begin position="180"/>
        <end position="204"/>
    </location>
</feature>
<evidence type="ECO:0000313" key="2">
    <source>
        <dbReference type="Proteomes" id="UP000887575"/>
    </source>
</evidence>
<dbReference type="PANTHER" id="PTHR22941">
    <property type="entry name" value="SERPENTINE RECEPTOR"/>
    <property type="match status" value="1"/>
</dbReference>
<accession>A0AAF3EVM0</accession>
<dbReference type="InterPro" id="IPR019422">
    <property type="entry name" value="7TM_GPCR_serpentine_rcpt_Srh"/>
</dbReference>
<organism evidence="2 3">
    <name type="scientific">Mesorhabditis belari</name>
    <dbReference type="NCBI Taxonomy" id="2138241"/>
    <lineage>
        <taxon>Eukaryota</taxon>
        <taxon>Metazoa</taxon>
        <taxon>Ecdysozoa</taxon>
        <taxon>Nematoda</taxon>
        <taxon>Chromadorea</taxon>
        <taxon>Rhabditida</taxon>
        <taxon>Rhabditina</taxon>
        <taxon>Rhabditomorpha</taxon>
        <taxon>Rhabditoidea</taxon>
        <taxon>Rhabditidae</taxon>
        <taxon>Mesorhabditinae</taxon>
        <taxon>Mesorhabditis</taxon>
    </lineage>
</organism>
<feature type="transmembrane region" description="Helical" evidence="1">
    <location>
        <begin position="37"/>
        <end position="58"/>
    </location>
</feature>